<evidence type="ECO:0000259" key="4">
    <source>
        <dbReference type="Pfam" id="PF00557"/>
    </source>
</evidence>
<dbReference type="Pfam" id="PF00557">
    <property type="entry name" value="Peptidase_M24"/>
    <property type="match status" value="1"/>
</dbReference>
<dbReference type="Gene3D" id="3.40.350.10">
    <property type="entry name" value="Creatinase/prolidase N-terminal domain"/>
    <property type="match status" value="2"/>
</dbReference>
<feature type="domain" description="Creatinase N-terminal" evidence="5">
    <location>
        <begin position="5"/>
        <end position="132"/>
    </location>
</feature>
<comment type="similarity">
    <text evidence="1">Belongs to the peptidase M24B family.</text>
</comment>
<organism evidence="7 8">
    <name type="scientific">Roseiterribacter gracilis</name>
    <dbReference type="NCBI Taxonomy" id="2812848"/>
    <lineage>
        <taxon>Bacteria</taxon>
        <taxon>Pseudomonadati</taxon>
        <taxon>Pseudomonadota</taxon>
        <taxon>Alphaproteobacteria</taxon>
        <taxon>Rhodospirillales</taxon>
        <taxon>Roseiterribacteraceae</taxon>
        <taxon>Roseiterribacter</taxon>
    </lineage>
</organism>
<dbReference type="FunFam" id="3.90.230.10:FF:000009">
    <property type="entry name" value="xaa-Pro aminopeptidase 2"/>
    <property type="match status" value="1"/>
</dbReference>
<evidence type="ECO:0000256" key="3">
    <source>
        <dbReference type="ARBA" id="ARBA00022801"/>
    </source>
</evidence>
<dbReference type="PANTHER" id="PTHR43763">
    <property type="entry name" value="XAA-PRO AMINOPEPTIDASE 1"/>
    <property type="match status" value="1"/>
</dbReference>
<dbReference type="GO" id="GO:0046872">
    <property type="term" value="F:metal ion binding"/>
    <property type="evidence" value="ECO:0007669"/>
    <property type="project" value="UniProtKB-KW"/>
</dbReference>
<dbReference type="InterPro" id="IPR000994">
    <property type="entry name" value="Pept_M24"/>
</dbReference>
<sequence length="586" mass="63740">MTRPIDLLRAELAKRNLDAFLVPHADEWQNEYQPARSARLAYISGFTGSAGIAVVTRDRAALFVDGRYTLQGAKQAPGFEQKHLVSDPYAAWLVDALPNGGKVGYDPKLITEQARSNLLAALEGSALELVAVETNPIDAVWHDRPAASTAAARAQPVEFAGVTAAYKRAQIAVDLSQLRSDALVVTAPDVIAWLFNLRGGDVAHTPVVMSTAIIRNDSTAELFVDPAKLDANLVLSLGNAVQVRPETEFASGLAALRDKTVLVDSTALSGWVFDQLRGAGAKLRSGTDPNLLRRARKNDAEIEGTRNAHRRDGCAVVRFLRWLETAENADELICADKLLEFRKAVPGFRDTSFHSISAVGPNSALPHYRSDETSNRKFERGTLYLIDSGGQYDDGTTDITRTVSIGEPTQEMRDRFTRVLKGHIAISAARFPVGTTGQQLDALARLHLWAVGCDYDHGTGHGVGSYLSVHEGPQRIAKQSSAVPLEPGMIISNEPGYYAAGRWGIRIENLVLVRPPEAVPGGDLPVMSFETLTLAPIARDLIDAALLTRDECDWLDAYHARVYALLADDLNKDERAWLAEATAPVR</sequence>
<evidence type="ECO:0000313" key="8">
    <source>
        <dbReference type="Proteomes" id="UP000681075"/>
    </source>
</evidence>
<keyword evidence="3" id="KW-0378">Hydrolase</keyword>
<dbReference type="AlphaFoldDB" id="A0A8S8X9B9"/>
<dbReference type="InterPro" id="IPR033740">
    <property type="entry name" value="Pept_M24B"/>
</dbReference>
<dbReference type="InterPro" id="IPR036005">
    <property type="entry name" value="Creatinase/aminopeptidase-like"/>
</dbReference>
<evidence type="ECO:0000259" key="5">
    <source>
        <dbReference type="Pfam" id="PF01321"/>
    </source>
</evidence>
<dbReference type="Pfam" id="PF16189">
    <property type="entry name" value="Creatinase_N_2"/>
    <property type="match status" value="1"/>
</dbReference>
<name>A0A8S8X9B9_9PROT</name>
<dbReference type="InterPro" id="IPR029149">
    <property type="entry name" value="Creatin/AminoP/Spt16_N"/>
</dbReference>
<dbReference type="GO" id="GO:0070006">
    <property type="term" value="F:metalloaminopeptidase activity"/>
    <property type="evidence" value="ECO:0007669"/>
    <property type="project" value="InterPro"/>
</dbReference>
<keyword evidence="8" id="KW-1185">Reference proteome</keyword>
<dbReference type="Pfam" id="PF16188">
    <property type="entry name" value="Peptidase_M24_C"/>
    <property type="match status" value="1"/>
</dbReference>
<evidence type="ECO:0000256" key="1">
    <source>
        <dbReference type="ARBA" id="ARBA00008766"/>
    </source>
</evidence>
<protein>
    <submittedName>
        <fullName evidence="7">Xaa-Pro aminopeptidase</fullName>
    </submittedName>
</protein>
<dbReference type="InterPro" id="IPR000587">
    <property type="entry name" value="Creatinase_N"/>
</dbReference>
<keyword evidence="2" id="KW-0479">Metal-binding</keyword>
<accession>A0A8S8X9B9</accession>
<dbReference type="Pfam" id="PF01321">
    <property type="entry name" value="Creatinase_N"/>
    <property type="match status" value="1"/>
</dbReference>
<comment type="caution">
    <text evidence="7">The sequence shown here is derived from an EMBL/GenBank/DDBJ whole genome shotgun (WGS) entry which is preliminary data.</text>
</comment>
<keyword evidence="7" id="KW-0645">Protease</keyword>
<dbReference type="Proteomes" id="UP000681075">
    <property type="component" value="Unassembled WGS sequence"/>
</dbReference>
<evidence type="ECO:0000256" key="2">
    <source>
        <dbReference type="ARBA" id="ARBA00022723"/>
    </source>
</evidence>
<evidence type="ECO:0000313" key="7">
    <source>
        <dbReference type="EMBL" id="GIL40598.1"/>
    </source>
</evidence>
<dbReference type="SUPFAM" id="SSF55920">
    <property type="entry name" value="Creatinase/aminopeptidase"/>
    <property type="match status" value="1"/>
</dbReference>
<dbReference type="RefSeq" id="WP_420243728.1">
    <property type="nucleotide sequence ID" value="NZ_BOPV01000001.1"/>
</dbReference>
<dbReference type="EMBL" id="BOPV01000001">
    <property type="protein sequence ID" value="GIL40598.1"/>
    <property type="molecule type" value="Genomic_DNA"/>
</dbReference>
<dbReference type="InterPro" id="IPR050422">
    <property type="entry name" value="X-Pro_aminopeptidase_P"/>
</dbReference>
<dbReference type="InterPro" id="IPR032416">
    <property type="entry name" value="Peptidase_M24_C"/>
</dbReference>
<keyword evidence="7" id="KW-0031">Aminopeptidase</keyword>
<dbReference type="Gene3D" id="3.90.230.10">
    <property type="entry name" value="Creatinase/methionine aminopeptidase superfamily"/>
    <property type="match status" value="1"/>
</dbReference>
<feature type="domain" description="Peptidase M24 C-terminal" evidence="6">
    <location>
        <begin position="526"/>
        <end position="585"/>
    </location>
</feature>
<dbReference type="CDD" id="cd01085">
    <property type="entry name" value="APP"/>
    <property type="match status" value="1"/>
</dbReference>
<dbReference type="GO" id="GO:0005737">
    <property type="term" value="C:cytoplasm"/>
    <property type="evidence" value="ECO:0007669"/>
    <property type="project" value="UniProtKB-ARBA"/>
</dbReference>
<evidence type="ECO:0000259" key="6">
    <source>
        <dbReference type="Pfam" id="PF16188"/>
    </source>
</evidence>
<gene>
    <name evidence="7" type="ORF">TMPK1_28350</name>
</gene>
<reference evidence="7" key="1">
    <citation type="submission" date="2021-02" db="EMBL/GenBank/DDBJ databases">
        <title>Genome sequence of Rhodospirillales sp. strain TMPK1 isolated from soil.</title>
        <authorList>
            <person name="Nakai R."/>
            <person name="Kusada H."/>
            <person name="Tamaki H."/>
        </authorList>
    </citation>
    <scope>NUCLEOTIDE SEQUENCE</scope>
    <source>
        <strain evidence="7">TMPK1</strain>
    </source>
</reference>
<dbReference type="PANTHER" id="PTHR43763:SF6">
    <property type="entry name" value="XAA-PRO AMINOPEPTIDASE 1"/>
    <property type="match status" value="1"/>
</dbReference>
<feature type="domain" description="Peptidase M24" evidence="4">
    <location>
        <begin position="304"/>
        <end position="514"/>
    </location>
</feature>
<dbReference type="SUPFAM" id="SSF53092">
    <property type="entry name" value="Creatinase/prolidase N-terminal domain"/>
    <property type="match status" value="1"/>
</dbReference>
<proteinExistence type="inferred from homology"/>